<gene>
    <name evidence="6" type="ORF">fugu_019598</name>
</gene>
<name>A0A4Z2BLX8_9TELE</name>
<dbReference type="PANTHER" id="PTHR22880:SF246">
    <property type="entry name" value="BROMODOMAIN-CONTAINING PROTEIN 3"/>
    <property type="match status" value="1"/>
</dbReference>
<dbReference type="CDD" id="cd05497">
    <property type="entry name" value="Bromo_Brdt_I_like"/>
    <property type="match status" value="1"/>
</dbReference>
<evidence type="ECO:0000256" key="1">
    <source>
        <dbReference type="ARBA" id="ARBA00022737"/>
    </source>
</evidence>
<feature type="region of interest" description="Disordered" evidence="4">
    <location>
        <begin position="165"/>
        <end position="187"/>
    </location>
</feature>
<dbReference type="Gene3D" id="1.20.920.10">
    <property type="entry name" value="Bromodomain-like"/>
    <property type="match status" value="1"/>
</dbReference>
<dbReference type="SMART" id="SM00297">
    <property type="entry name" value="BROMO"/>
    <property type="match status" value="1"/>
</dbReference>
<keyword evidence="1" id="KW-0677">Repeat</keyword>
<protein>
    <recommendedName>
        <fullName evidence="5">Bromo domain-containing protein</fullName>
    </recommendedName>
</protein>
<dbReference type="GO" id="GO:0000785">
    <property type="term" value="C:chromatin"/>
    <property type="evidence" value="ECO:0007669"/>
    <property type="project" value="TreeGrafter"/>
</dbReference>
<dbReference type="GO" id="GO:0006338">
    <property type="term" value="P:chromatin remodeling"/>
    <property type="evidence" value="ECO:0007669"/>
    <property type="project" value="TreeGrafter"/>
</dbReference>
<dbReference type="EMBL" id="SWLE01000014">
    <property type="protein sequence ID" value="TNM92586.1"/>
    <property type="molecule type" value="Genomic_DNA"/>
</dbReference>
<evidence type="ECO:0000259" key="5">
    <source>
        <dbReference type="PROSITE" id="PS50014"/>
    </source>
</evidence>
<dbReference type="GO" id="GO:0006355">
    <property type="term" value="P:regulation of DNA-templated transcription"/>
    <property type="evidence" value="ECO:0007669"/>
    <property type="project" value="TreeGrafter"/>
</dbReference>
<dbReference type="PANTHER" id="PTHR22880">
    <property type="entry name" value="FALZ-RELATED BROMODOMAIN-CONTAINING PROTEINS"/>
    <property type="match status" value="1"/>
</dbReference>
<dbReference type="InterPro" id="IPR018359">
    <property type="entry name" value="Bromodomain_CS"/>
</dbReference>
<dbReference type="InterPro" id="IPR050935">
    <property type="entry name" value="Bromo_chromatin_reader"/>
</dbReference>
<evidence type="ECO:0000256" key="3">
    <source>
        <dbReference type="PROSITE-ProRule" id="PRU00035"/>
    </source>
</evidence>
<accession>A0A4Z2BLX8</accession>
<dbReference type="AlphaFoldDB" id="A0A4Z2BLX8"/>
<evidence type="ECO:0000313" key="7">
    <source>
        <dbReference type="Proteomes" id="UP000516260"/>
    </source>
</evidence>
<dbReference type="InterPro" id="IPR043508">
    <property type="entry name" value="Bromo_Brdt_I"/>
</dbReference>
<dbReference type="PRINTS" id="PR00503">
    <property type="entry name" value="BROMODOMAIN"/>
</dbReference>
<dbReference type="SUPFAM" id="SSF47370">
    <property type="entry name" value="Bromodomain"/>
    <property type="match status" value="1"/>
</dbReference>
<dbReference type="FunFam" id="1.20.920.10:FF:000002">
    <property type="entry name" value="Bromodomain-containing protein 4"/>
    <property type="match status" value="1"/>
</dbReference>
<dbReference type="InterPro" id="IPR001487">
    <property type="entry name" value="Bromodomain"/>
</dbReference>
<keyword evidence="7" id="KW-1185">Reference proteome</keyword>
<dbReference type="InterPro" id="IPR036427">
    <property type="entry name" value="Bromodomain-like_sf"/>
</dbReference>
<keyword evidence="2 3" id="KW-0103">Bromodomain</keyword>
<reference evidence="6 7" key="1">
    <citation type="submission" date="2019-04" db="EMBL/GenBank/DDBJ databases">
        <title>The sequence and de novo assembly of Takifugu bimaculatus genome using PacBio and Hi-C technologies.</title>
        <authorList>
            <person name="Xu P."/>
            <person name="Liu B."/>
            <person name="Zhou Z."/>
        </authorList>
    </citation>
    <scope>NUCLEOTIDE SEQUENCE [LARGE SCALE GENOMIC DNA]</scope>
    <source>
        <strain evidence="6">TB-2018</strain>
        <tissue evidence="6">Muscle</tissue>
    </source>
</reference>
<dbReference type="Pfam" id="PF00439">
    <property type="entry name" value="Bromodomain"/>
    <property type="match status" value="1"/>
</dbReference>
<dbReference type="Proteomes" id="UP000516260">
    <property type="component" value="Chromosome 21"/>
</dbReference>
<feature type="domain" description="Bromo" evidence="5">
    <location>
        <begin position="44"/>
        <end position="116"/>
    </location>
</feature>
<dbReference type="GO" id="GO:0005634">
    <property type="term" value="C:nucleus"/>
    <property type="evidence" value="ECO:0007669"/>
    <property type="project" value="TreeGrafter"/>
</dbReference>
<dbReference type="PROSITE" id="PS00633">
    <property type="entry name" value="BROMODOMAIN_1"/>
    <property type="match status" value="1"/>
</dbReference>
<evidence type="ECO:0000256" key="2">
    <source>
        <dbReference type="ARBA" id="ARBA00023117"/>
    </source>
</evidence>
<evidence type="ECO:0000313" key="6">
    <source>
        <dbReference type="EMBL" id="TNM92586.1"/>
    </source>
</evidence>
<evidence type="ECO:0000256" key="4">
    <source>
        <dbReference type="SAM" id="MobiDB-lite"/>
    </source>
</evidence>
<dbReference type="PROSITE" id="PS50014">
    <property type="entry name" value="BROMODOMAIN_2"/>
    <property type="match status" value="1"/>
</dbReference>
<sequence length="231" mass="26389">MPADAESGTQLVNPSPPEVENPDKPGRRTNQLQYMQNIVVKSLWRHHYAWPFYEPVDAVGLGLADYHKIITSPMDLGTIKKRLENNYYWTASECLQDFNTMFTNCYIYNKPTDDIVLMALTLEKIFLQKVAQMPQEEVEVLPYVAKGKGKKGNCFREKQRKCDHSSLDPELSAPGRSQHHHVQRGCGTGSFAKTADQHWRVANSWQREQSLTEPEVAAEIRPGQQSAQEDR</sequence>
<comment type="caution">
    <text evidence="6">The sequence shown here is derived from an EMBL/GenBank/DDBJ whole genome shotgun (WGS) entry which is preliminary data.</text>
</comment>
<feature type="region of interest" description="Disordered" evidence="4">
    <location>
        <begin position="1"/>
        <end position="28"/>
    </location>
</feature>
<feature type="region of interest" description="Disordered" evidence="4">
    <location>
        <begin position="205"/>
        <end position="231"/>
    </location>
</feature>
<proteinExistence type="predicted"/>
<organism evidence="6 7">
    <name type="scientific">Takifugu bimaculatus</name>
    <dbReference type="NCBI Taxonomy" id="433685"/>
    <lineage>
        <taxon>Eukaryota</taxon>
        <taxon>Metazoa</taxon>
        <taxon>Chordata</taxon>
        <taxon>Craniata</taxon>
        <taxon>Vertebrata</taxon>
        <taxon>Euteleostomi</taxon>
        <taxon>Actinopterygii</taxon>
        <taxon>Neopterygii</taxon>
        <taxon>Teleostei</taxon>
        <taxon>Neoteleostei</taxon>
        <taxon>Acanthomorphata</taxon>
        <taxon>Eupercaria</taxon>
        <taxon>Tetraodontiformes</taxon>
        <taxon>Tetradontoidea</taxon>
        <taxon>Tetraodontidae</taxon>
        <taxon>Takifugu</taxon>
    </lineage>
</organism>